<feature type="chain" id="PRO_5007480245" description="Pyrrolo-quinoline quinone repeat domain-containing protein" evidence="1">
    <location>
        <begin position="21"/>
        <end position="406"/>
    </location>
</feature>
<keyword evidence="4" id="KW-1185">Reference proteome</keyword>
<dbReference type="PANTHER" id="PTHR42754:SF1">
    <property type="entry name" value="LIPOPROTEIN"/>
    <property type="match status" value="1"/>
</dbReference>
<sequence>MRTIARKKTLTLLFSLVLIAACTATIKPEWTALYNHKANVEADRLTWLEDLSVNSYGDVMVAGTTIRTGLANRAQDILLVRYSDNGQRLWAVDFDLATGDYRSDDSALAMVIDGQDNVYILANQFKVLDENTSSAGAWLISADANGNERWRYKLSDSSEMRALSLSNDKLYVTGPNTQVFNLEGTPLLGVEHPEHTAHSVTASANGNFVVASGQAVSLFNANGEQVWQQTGVTGEYPAGEVIFTMNGDIVATNLLADNGGARISRYTPAGDKLWTRTFGAAYKSYGLPGPALVFEDYRGDLLLTSSNSDGHRIVKLDSAGRTVWNKTSRNGIIKDAALKGSDLFVVGGGFNAKYESDGSRVAESKVDRSVQITTGSVAIDGNKLYAGYSAENNGSFALHLSQYLDR</sequence>
<dbReference type="Pfam" id="PF13360">
    <property type="entry name" value="PQQ_2"/>
    <property type="match status" value="1"/>
</dbReference>
<accession>A0A137S5R3</accession>
<dbReference type="InterPro" id="IPR011047">
    <property type="entry name" value="Quinoprotein_ADH-like_sf"/>
</dbReference>
<reference evidence="4" key="1">
    <citation type="submission" date="2015-12" db="EMBL/GenBank/DDBJ databases">
        <authorList>
            <person name="Lima A."/>
            <person name="Farahani Zayas N."/>
            <person name="Castro Da Silva M.A."/>
            <person name="Cabral A."/>
            <person name="Pessatti M.L."/>
        </authorList>
    </citation>
    <scope>NUCLEOTIDE SEQUENCE [LARGE SCALE GENOMIC DNA]</scope>
    <source>
        <strain evidence="4">LAMA 842</strain>
    </source>
</reference>
<name>A0A137S5R3_9GAMM</name>
<organism evidence="3 4">
    <name type="scientific">Marinobacter excellens LAMA 842</name>
    <dbReference type="NCBI Taxonomy" id="1306954"/>
    <lineage>
        <taxon>Bacteria</taxon>
        <taxon>Pseudomonadati</taxon>
        <taxon>Pseudomonadota</taxon>
        <taxon>Gammaproteobacteria</taxon>
        <taxon>Pseudomonadales</taxon>
        <taxon>Marinobacteraceae</taxon>
        <taxon>Marinobacter</taxon>
    </lineage>
</organism>
<dbReference type="PROSITE" id="PS51257">
    <property type="entry name" value="PROKAR_LIPOPROTEIN"/>
    <property type="match status" value="1"/>
</dbReference>
<dbReference type="Proteomes" id="UP000070282">
    <property type="component" value="Unassembled WGS sequence"/>
</dbReference>
<dbReference type="PANTHER" id="PTHR42754">
    <property type="entry name" value="ENDOGLUCANASE"/>
    <property type="match status" value="1"/>
</dbReference>
<dbReference type="EMBL" id="LOCO01000020">
    <property type="protein sequence ID" value="KXO07777.1"/>
    <property type="molecule type" value="Genomic_DNA"/>
</dbReference>
<gene>
    <name evidence="3" type="ORF">J122_3129</name>
</gene>
<dbReference type="RefSeq" id="WP_061333046.1">
    <property type="nucleotide sequence ID" value="NZ_LOCO01000020.1"/>
</dbReference>
<dbReference type="SUPFAM" id="SSF50998">
    <property type="entry name" value="Quinoprotein alcohol dehydrogenase-like"/>
    <property type="match status" value="1"/>
</dbReference>
<keyword evidence="1" id="KW-0732">Signal</keyword>
<dbReference type="PATRIC" id="fig|1306954.6.peg.1698"/>
<evidence type="ECO:0000259" key="2">
    <source>
        <dbReference type="Pfam" id="PF13360"/>
    </source>
</evidence>
<protein>
    <recommendedName>
        <fullName evidence="2">Pyrrolo-quinoline quinone repeat domain-containing protein</fullName>
    </recommendedName>
</protein>
<feature type="domain" description="Pyrrolo-quinoline quinone repeat" evidence="2">
    <location>
        <begin position="142"/>
        <end position="278"/>
    </location>
</feature>
<comment type="caution">
    <text evidence="3">The sequence shown here is derived from an EMBL/GenBank/DDBJ whole genome shotgun (WGS) entry which is preliminary data.</text>
</comment>
<dbReference type="AlphaFoldDB" id="A0A137S5R3"/>
<evidence type="ECO:0000256" key="1">
    <source>
        <dbReference type="SAM" id="SignalP"/>
    </source>
</evidence>
<evidence type="ECO:0000313" key="4">
    <source>
        <dbReference type="Proteomes" id="UP000070282"/>
    </source>
</evidence>
<evidence type="ECO:0000313" key="3">
    <source>
        <dbReference type="EMBL" id="KXO07777.1"/>
    </source>
</evidence>
<feature type="signal peptide" evidence="1">
    <location>
        <begin position="1"/>
        <end position="20"/>
    </location>
</feature>
<dbReference type="InterPro" id="IPR002372">
    <property type="entry name" value="PQQ_rpt_dom"/>
</dbReference>
<proteinExistence type="predicted"/>